<dbReference type="Proteomes" id="UP000076088">
    <property type="component" value="Chromosome"/>
</dbReference>
<evidence type="ECO:0000313" key="4">
    <source>
        <dbReference type="Proteomes" id="UP000076088"/>
    </source>
</evidence>
<feature type="chain" id="PRO_5042095396" evidence="1">
    <location>
        <begin position="21"/>
        <end position="536"/>
    </location>
</feature>
<dbReference type="InterPro" id="IPR050491">
    <property type="entry name" value="AmpC-like"/>
</dbReference>
<dbReference type="InterPro" id="IPR001466">
    <property type="entry name" value="Beta-lactam-related"/>
</dbReference>
<dbReference type="EMBL" id="CP013344">
    <property type="protein sequence ID" value="AMU89192.1"/>
    <property type="molecule type" value="Genomic_DNA"/>
</dbReference>
<keyword evidence="3" id="KW-0378">Hydrolase</keyword>
<proteinExistence type="predicted"/>
<dbReference type="Gene3D" id="3.40.710.10">
    <property type="entry name" value="DD-peptidase/beta-lactamase superfamily"/>
    <property type="match status" value="1"/>
</dbReference>
<feature type="signal peptide" evidence="1">
    <location>
        <begin position="1"/>
        <end position="20"/>
    </location>
</feature>
<dbReference type="PANTHER" id="PTHR46825">
    <property type="entry name" value="D-ALANYL-D-ALANINE-CARBOXYPEPTIDASE/ENDOPEPTIDASE AMPH"/>
    <property type="match status" value="1"/>
</dbReference>
<dbReference type="AlphaFoldDB" id="A0AAC9AUW2"/>
<organism evidence="3 4">
    <name type="scientific">Sphingopyxis macrogoltabida</name>
    <name type="common">Sphingomonas macrogoltabidus</name>
    <dbReference type="NCBI Taxonomy" id="33050"/>
    <lineage>
        <taxon>Bacteria</taxon>
        <taxon>Pseudomonadati</taxon>
        <taxon>Pseudomonadota</taxon>
        <taxon>Alphaproteobacteria</taxon>
        <taxon>Sphingomonadales</taxon>
        <taxon>Sphingomonadaceae</taxon>
        <taxon>Sphingopyxis</taxon>
    </lineage>
</organism>
<dbReference type="GO" id="GO:0016787">
    <property type="term" value="F:hydrolase activity"/>
    <property type="evidence" value="ECO:0007669"/>
    <property type="project" value="UniProtKB-KW"/>
</dbReference>
<dbReference type="InterPro" id="IPR012338">
    <property type="entry name" value="Beta-lactam/transpept-like"/>
</dbReference>
<reference evidence="3 4" key="2">
    <citation type="journal article" date="2016" name="Genome Announc.">
        <title>Complete Genome Sequence of Sphingopyxis macrogoltabida Strain 203N (NBRC 111659), a Polyethylene Glycol Degrader.</title>
        <authorList>
            <person name="Ohtsubo Y."/>
            <person name="Nonoyama S."/>
            <person name="Nagata Y."/>
            <person name="Numata M."/>
            <person name="Tsuchikane K."/>
            <person name="Hosoyama A."/>
            <person name="Yamazoe A."/>
            <person name="Tsuda M."/>
            <person name="Fujita N."/>
            <person name="Kawai F."/>
        </authorList>
    </citation>
    <scope>NUCLEOTIDE SEQUENCE [LARGE SCALE GENOMIC DNA]</scope>
    <source>
        <strain evidence="3 4">203N</strain>
    </source>
</reference>
<dbReference type="SUPFAM" id="SSF56601">
    <property type="entry name" value="beta-lactamase/transpeptidase-like"/>
    <property type="match status" value="1"/>
</dbReference>
<dbReference type="PANTHER" id="PTHR46825:SF9">
    <property type="entry name" value="BETA-LACTAMASE-RELATED DOMAIN-CONTAINING PROTEIN"/>
    <property type="match status" value="1"/>
</dbReference>
<feature type="domain" description="Beta-lactamase-related" evidence="2">
    <location>
        <begin position="38"/>
        <end position="339"/>
    </location>
</feature>
<evidence type="ECO:0000259" key="2">
    <source>
        <dbReference type="Pfam" id="PF00144"/>
    </source>
</evidence>
<accession>A0AAC9AUW2</accession>
<reference evidence="4" key="1">
    <citation type="submission" date="2015-11" db="EMBL/GenBank/DDBJ databases">
        <title>Complete genome sequence of a polyethylene-glycol degrader Sphingopyxis macrogoltabida 203N (NBRC 111659).</title>
        <authorList>
            <person name="Yoshiyuki O."/>
            <person name="Shouta N."/>
            <person name="Nagata Y."/>
            <person name="Numata M."/>
            <person name="Tsuchikane K."/>
            <person name="Hosoyama A."/>
            <person name="Yamazoe A."/>
            <person name="Tsuda M."/>
            <person name="Fujita N."/>
            <person name="Kawai F."/>
        </authorList>
    </citation>
    <scope>NUCLEOTIDE SEQUENCE [LARGE SCALE GENOMIC DNA]</scope>
    <source>
        <strain evidence="4">203N</strain>
    </source>
</reference>
<gene>
    <name evidence="3" type="ORF">ATM17_09095</name>
</gene>
<keyword evidence="1" id="KW-0732">Signal</keyword>
<dbReference type="Pfam" id="PF00144">
    <property type="entry name" value="Beta-lactamase"/>
    <property type="match status" value="1"/>
</dbReference>
<protein>
    <submittedName>
        <fullName evidence="3">Serine hydrolase</fullName>
    </submittedName>
</protein>
<keyword evidence="4" id="KW-1185">Reference proteome</keyword>
<evidence type="ECO:0000256" key="1">
    <source>
        <dbReference type="SAM" id="SignalP"/>
    </source>
</evidence>
<sequence>MPRMTRLFLFLAAMLGLASAAFGQTALSQSALDDVRAMVEAAPSEYGLVVAVTDRERMRLVATHGYADIARKQPVTADTRFAIGSISKSFTAIALMQMADEGRFDPDAPVARYLPDFRPAPTFAPITGHSLLRHTSGLPNYLAHVASMRFLIKALDGFEPRYAPGAHFWYSNSGYQLLGYVAERIDGEPFPLILQRRVLGRLGMAATSPQIDDRLRGRIAASYARGPDGKFAEAPWFDYLSADGAVVSDAADMGAYARMLLARGDTPGGRLISAAAFDRFATAGLDDYGYGVDVLEGGRVLAHSGSIAGFQAYLSAHVADGFAVVFLGNGPIDKALRDRIVARLAGGEPQTPQASAAWRDANSFAGSFAGAGGRKLAFRADVSGGLGLVEGDRTVPLARLGREAWGLYQTATGPRAFLFFRDAAGAVTDMSDGAASYARQGTPPVETPAAALPLVGRYAAHGEEGPSVRVFARKGRLTFAYADASLATELVEEAPGRFRFAEPAHAPEWLAFDTIIDGQAQRLIFSGVPLYRIDLP</sequence>
<evidence type="ECO:0000313" key="3">
    <source>
        <dbReference type="EMBL" id="AMU89192.1"/>
    </source>
</evidence>
<name>A0AAC9AUW2_SPHMC</name>